<feature type="non-terminal residue" evidence="2">
    <location>
        <position position="143"/>
    </location>
</feature>
<proteinExistence type="predicted"/>
<dbReference type="Proteomes" id="UP001194580">
    <property type="component" value="Unassembled WGS sequence"/>
</dbReference>
<feature type="compositionally biased region" description="Polar residues" evidence="1">
    <location>
        <begin position="82"/>
        <end position="95"/>
    </location>
</feature>
<evidence type="ECO:0000256" key="1">
    <source>
        <dbReference type="SAM" id="MobiDB-lite"/>
    </source>
</evidence>
<feature type="region of interest" description="Disordered" evidence="1">
    <location>
        <begin position="37"/>
        <end position="105"/>
    </location>
</feature>
<dbReference type="EMBL" id="JAAAIL010002418">
    <property type="protein sequence ID" value="KAG0257412.1"/>
    <property type="molecule type" value="Genomic_DNA"/>
</dbReference>
<feature type="compositionally biased region" description="Low complexity" evidence="1">
    <location>
        <begin position="64"/>
        <end position="81"/>
    </location>
</feature>
<gene>
    <name evidence="2" type="ORF">BGZ95_005242</name>
</gene>
<evidence type="ECO:0000313" key="2">
    <source>
        <dbReference type="EMBL" id="KAG0257412.1"/>
    </source>
</evidence>
<reference evidence="2" key="1">
    <citation type="journal article" date="2020" name="Fungal Divers.">
        <title>Resolving the Mortierellaceae phylogeny through synthesis of multi-gene phylogenetics and phylogenomics.</title>
        <authorList>
            <person name="Vandepol N."/>
            <person name="Liber J."/>
            <person name="Desiro A."/>
            <person name="Na H."/>
            <person name="Kennedy M."/>
            <person name="Barry K."/>
            <person name="Grigoriev I.V."/>
            <person name="Miller A.N."/>
            <person name="O'Donnell K."/>
            <person name="Stajich J.E."/>
            <person name="Bonito G."/>
        </authorList>
    </citation>
    <scope>NUCLEOTIDE SEQUENCE</scope>
    <source>
        <strain evidence="2">NRRL 28262</strain>
    </source>
</reference>
<comment type="caution">
    <text evidence="2">The sequence shown here is derived from an EMBL/GenBank/DDBJ whole genome shotgun (WGS) entry which is preliminary data.</text>
</comment>
<dbReference type="AlphaFoldDB" id="A0AAD4D250"/>
<accession>A0AAD4D250</accession>
<sequence length="143" mass="15777">MRSHSQYHIISPCHTKSRSMQLAGKLEDIMSSTMLQSPLNEGSMSHGHGHALSTDNLMENAETDSVASMDSSESYSSDAQANTTHNYTVSSSKQGQVKEEEQQQERAVSCCSAEYVYTAPCEHHPSKGQTDYLVNDMFPKLEA</sequence>
<keyword evidence="3" id="KW-1185">Reference proteome</keyword>
<name>A0AAD4D250_9FUNG</name>
<organism evidence="2 3">
    <name type="scientific">Linnemannia exigua</name>
    <dbReference type="NCBI Taxonomy" id="604196"/>
    <lineage>
        <taxon>Eukaryota</taxon>
        <taxon>Fungi</taxon>
        <taxon>Fungi incertae sedis</taxon>
        <taxon>Mucoromycota</taxon>
        <taxon>Mortierellomycotina</taxon>
        <taxon>Mortierellomycetes</taxon>
        <taxon>Mortierellales</taxon>
        <taxon>Mortierellaceae</taxon>
        <taxon>Linnemannia</taxon>
    </lineage>
</organism>
<protein>
    <submittedName>
        <fullName evidence="2">Uncharacterized protein</fullName>
    </submittedName>
</protein>
<evidence type="ECO:0000313" key="3">
    <source>
        <dbReference type="Proteomes" id="UP001194580"/>
    </source>
</evidence>